<dbReference type="HOGENOM" id="CLU_027206_1_1_1"/>
<dbReference type="eggNOG" id="ENOG502S3GD">
    <property type="taxonomic scope" value="Eukaryota"/>
</dbReference>
<dbReference type="OMA" id="YAWNEEM"/>
<keyword evidence="4" id="KW-1185">Reference proteome</keyword>
<dbReference type="AlphaFoldDB" id="S3EC05"/>
<dbReference type="GeneID" id="19464210"/>
<keyword evidence="3" id="KW-0418">Kinase</keyword>
<dbReference type="Gene3D" id="3.30.200.20">
    <property type="entry name" value="Phosphorylase Kinase, domain 1"/>
    <property type="match status" value="1"/>
</dbReference>
<dbReference type="GO" id="GO:0016301">
    <property type="term" value="F:kinase activity"/>
    <property type="evidence" value="ECO:0007669"/>
    <property type="project" value="UniProtKB-KW"/>
</dbReference>
<protein>
    <submittedName>
        <fullName evidence="3">Protein kinase-like (PK-like)</fullName>
    </submittedName>
</protein>
<evidence type="ECO:0000256" key="1">
    <source>
        <dbReference type="SAM" id="MobiDB-lite"/>
    </source>
</evidence>
<organism evidence="3 4">
    <name type="scientific">Glarea lozoyensis (strain ATCC 20868 / MF5171)</name>
    <dbReference type="NCBI Taxonomy" id="1116229"/>
    <lineage>
        <taxon>Eukaryota</taxon>
        <taxon>Fungi</taxon>
        <taxon>Dikarya</taxon>
        <taxon>Ascomycota</taxon>
        <taxon>Pezizomycotina</taxon>
        <taxon>Leotiomycetes</taxon>
        <taxon>Helotiales</taxon>
        <taxon>Helotiaceae</taxon>
        <taxon>Glarea</taxon>
    </lineage>
</organism>
<dbReference type="PANTHER" id="PTHR21310">
    <property type="entry name" value="AMINOGLYCOSIDE PHOSPHOTRANSFERASE-RELATED-RELATED"/>
    <property type="match status" value="1"/>
</dbReference>
<feature type="region of interest" description="Disordered" evidence="1">
    <location>
        <begin position="208"/>
        <end position="227"/>
    </location>
</feature>
<dbReference type="SUPFAM" id="SSF56112">
    <property type="entry name" value="Protein kinase-like (PK-like)"/>
    <property type="match status" value="1"/>
</dbReference>
<dbReference type="PANTHER" id="PTHR21310:SF51">
    <property type="entry name" value="AMINOGLYCOSIDE PHOSPHOTRANSFERASE DOMAIN-CONTAINING PROTEIN"/>
    <property type="match status" value="1"/>
</dbReference>
<evidence type="ECO:0000313" key="4">
    <source>
        <dbReference type="Proteomes" id="UP000016922"/>
    </source>
</evidence>
<dbReference type="OrthoDB" id="2831558at2759"/>
<sequence length="455" mass="51212">MASSVDCGYGLEIEYDEDYKKCFGPTLDISFASIVSLAAKANFPNSQSLPGGQVVNRHLGYSNIVHIIEFDCGKKSIVRVPAHGWGNKFDQRHKDSLRSQVFTLQLIRSKTSIPVPEILDFSTESSNIIGAPYMVMSFLPGQSLGHMWTDASGPTYLETRRLRSLDTVAEAMSQLASLKFDKIGILLPKHVHDPESFEIGPCGFFEASDESSQPNSSPQRRETGPFKSSRDYMWASYGASETDFMSGSFNYEKTLKQLISYLPQDTLDETFVLTHPCLDLENILVDEEGNLTGMIDWDNVHTVPEFLGYARLPSWIWRDWDPLMYGVEEAGPLDIPKEGSPEQLAQYRNHYSDKLRDLLKGDHCLEYLLRSHIFTSIASAVGGDISRFLILSKVITEALGDDMPEDMNAWDILFSIEKDELDGKIEDLLNEKLKALLGWQDDDYRVDLEILFASA</sequence>
<dbReference type="Pfam" id="PF01636">
    <property type="entry name" value="APH"/>
    <property type="match status" value="1"/>
</dbReference>
<dbReference type="EMBL" id="KE145353">
    <property type="protein sequence ID" value="EPE35818.1"/>
    <property type="molecule type" value="Genomic_DNA"/>
</dbReference>
<accession>S3EC05</accession>
<feature type="domain" description="Aminoglycoside phosphotransferase" evidence="2">
    <location>
        <begin position="92"/>
        <end position="303"/>
    </location>
</feature>
<dbReference type="InterPro" id="IPR051678">
    <property type="entry name" value="AGP_Transferase"/>
</dbReference>
<evidence type="ECO:0000313" key="3">
    <source>
        <dbReference type="EMBL" id="EPE35818.1"/>
    </source>
</evidence>
<dbReference type="InterPro" id="IPR011009">
    <property type="entry name" value="Kinase-like_dom_sf"/>
</dbReference>
<gene>
    <name evidence="3" type="ORF">GLAREA_05156</name>
</gene>
<reference evidence="3 4" key="1">
    <citation type="journal article" date="2013" name="BMC Genomics">
        <title>Genomics-driven discovery of the pneumocandin biosynthetic gene cluster in the fungus Glarea lozoyensis.</title>
        <authorList>
            <person name="Chen L."/>
            <person name="Yue Q."/>
            <person name="Zhang X."/>
            <person name="Xiang M."/>
            <person name="Wang C."/>
            <person name="Li S."/>
            <person name="Che Y."/>
            <person name="Ortiz-Lopez F.J."/>
            <person name="Bills G.F."/>
            <person name="Liu X."/>
            <person name="An Z."/>
        </authorList>
    </citation>
    <scope>NUCLEOTIDE SEQUENCE [LARGE SCALE GENOMIC DNA]</scope>
    <source>
        <strain evidence="4">ATCC 20868 / MF5171</strain>
    </source>
</reference>
<name>S3EC05_GLAL2</name>
<dbReference type="Proteomes" id="UP000016922">
    <property type="component" value="Unassembled WGS sequence"/>
</dbReference>
<proteinExistence type="predicted"/>
<dbReference type="InterPro" id="IPR002575">
    <property type="entry name" value="Aminoglycoside_PTrfase"/>
</dbReference>
<dbReference type="RefSeq" id="XP_008076636.1">
    <property type="nucleotide sequence ID" value="XM_008078445.1"/>
</dbReference>
<evidence type="ECO:0000259" key="2">
    <source>
        <dbReference type="Pfam" id="PF01636"/>
    </source>
</evidence>
<keyword evidence="3" id="KW-0808">Transferase</keyword>
<dbReference type="KEGG" id="glz:GLAREA_05156"/>